<feature type="non-terminal residue" evidence="1">
    <location>
        <position position="1"/>
    </location>
</feature>
<name>A0A8S3IZ29_9BILA</name>
<sequence length="91" mass="10272">MYDIEKKEAQQTEWKKVTKVPFLQVSALIDHLIDAQTCQFRLVPSASQQTVKPDDAESELLTVHNVTEWLSSLRLVPTSSNTVDVEISEEG</sequence>
<accession>A0A8S3IZ29</accession>
<reference evidence="1" key="1">
    <citation type="submission" date="2021-02" db="EMBL/GenBank/DDBJ databases">
        <authorList>
            <person name="Nowell W R."/>
        </authorList>
    </citation>
    <scope>NUCLEOTIDE SEQUENCE</scope>
</reference>
<gene>
    <name evidence="1" type="ORF">SMN809_LOCUS77050</name>
</gene>
<evidence type="ECO:0000313" key="2">
    <source>
        <dbReference type="Proteomes" id="UP000676336"/>
    </source>
</evidence>
<dbReference type="AlphaFoldDB" id="A0A8S3IZ29"/>
<dbReference type="EMBL" id="CAJOBI010336393">
    <property type="protein sequence ID" value="CAF5206511.1"/>
    <property type="molecule type" value="Genomic_DNA"/>
</dbReference>
<protein>
    <submittedName>
        <fullName evidence="1">Uncharacterized protein</fullName>
    </submittedName>
</protein>
<evidence type="ECO:0000313" key="1">
    <source>
        <dbReference type="EMBL" id="CAF5206511.1"/>
    </source>
</evidence>
<proteinExistence type="predicted"/>
<dbReference type="Proteomes" id="UP000676336">
    <property type="component" value="Unassembled WGS sequence"/>
</dbReference>
<organism evidence="1 2">
    <name type="scientific">Rotaria magnacalcarata</name>
    <dbReference type="NCBI Taxonomy" id="392030"/>
    <lineage>
        <taxon>Eukaryota</taxon>
        <taxon>Metazoa</taxon>
        <taxon>Spiralia</taxon>
        <taxon>Gnathifera</taxon>
        <taxon>Rotifera</taxon>
        <taxon>Eurotatoria</taxon>
        <taxon>Bdelloidea</taxon>
        <taxon>Philodinida</taxon>
        <taxon>Philodinidae</taxon>
        <taxon>Rotaria</taxon>
    </lineage>
</organism>
<comment type="caution">
    <text evidence="1">The sequence shown here is derived from an EMBL/GenBank/DDBJ whole genome shotgun (WGS) entry which is preliminary data.</text>
</comment>